<dbReference type="Gene3D" id="3.90.1720.30">
    <property type="entry name" value="PPPDE domains"/>
    <property type="match status" value="1"/>
</dbReference>
<dbReference type="InterPro" id="IPR042266">
    <property type="entry name" value="PPPDE_sf"/>
</dbReference>
<name>A0A5B7K059_PORTR</name>
<dbReference type="AlphaFoldDB" id="A0A5B7K059"/>
<proteinExistence type="predicted"/>
<protein>
    <submittedName>
        <fullName evidence="1">Desumoylating isopeptidase 1</fullName>
    </submittedName>
</protein>
<comment type="caution">
    <text evidence="1">The sequence shown here is derived from an EMBL/GenBank/DDBJ whole genome shotgun (WGS) entry which is preliminary data.</text>
</comment>
<reference evidence="1 2" key="1">
    <citation type="submission" date="2019-05" db="EMBL/GenBank/DDBJ databases">
        <title>Another draft genome of Portunus trituberculatus and its Hox gene families provides insights of decapod evolution.</title>
        <authorList>
            <person name="Jeong J.-H."/>
            <person name="Song I."/>
            <person name="Kim S."/>
            <person name="Choi T."/>
            <person name="Kim D."/>
            <person name="Ryu S."/>
            <person name="Kim W."/>
        </authorList>
    </citation>
    <scope>NUCLEOTIDE SEQUENCE [LARGE SCALE GENOMIC DNA]</scope>
    <source>
        <tissue evidence="1">Muscle</tissue>
    </source>
</reference>
<evidence type="ECO:0000313" key="2">
    <source>
        <dbReference type="Proteomes" id="UP000324222"/>
    </source>
</evidence>
<gene>
    <name evidence="1" type="primary">DESI1</name>
    <name evidence="1" type="ORF">E2C01_093311</name>
</gene>
<accession>A0A5B7K059</accession>
<dbReference type="Proteomes" id="UP000324222">
    <property type="component" value="Unassembled WGS sequence"/>
</dbReference>
<keyword evidence="2" id="KW-1185">Reference proteome</keyword>
<dbReference type="EMBL" id="VSRR010112209">
    <property type="protein sequence ID" value="MPC97964.1"/>
    <property type="molecule type" value="Genomic_DNA"/>
</dbReference>
<sequence length="107" mass="11829">MRCAGVWVLPDAHKTPTSPSPIPCVSLTTRQATHLEASQPPLPRLATAPITELLLFAPHASPWHEEEPRWEINSKEIEGIWHTGVVAYGREYFFGSGGIESCRPVSE</sequence>
<evidence type="ECO:0000313" key="1">
    <source>
        <dbReference type="EMBL" id="MPC97964.1"/>
    </source>
</evidence>
<organism evidence="1 2">
    <name type="scientific">Portunus trituberculatus</name>
    <name type="common">Swimming crab</name>
    <name type="synonym">Neptunus trituberculatus</name>
    <dbReference type="NCBI Taxonomy" id="210409"/>
    <lineage>
        <taxon>Eukaryota</taxon>
        <taxon>Metazoa</taxon>
        <taxon>Ecdysozoa</taxon>
        <taxon>Arthropoda</taxon>
        <taxon>Crustacea</taxon>
        <taxon>Multicrustacea</taxon>
        <taxon>Malacostraca</taxon>
        <taxon>Eumalacostraca</taxon>
        <taxon>Eucarida</taxon>
        <taxon>Decapoda</taxon>
        <taxon>Pleocyemata</taxon>
        <taxon>Brachyura</taxon>
        <taxon>Eubrachyura</taxon>
        <taxon>Portunoidea</taxon>
        <taxon>Portunidae</taxon>
        <taxon>Portuninae</taxon>
        <taxon>Portunus</taxon>
    </lineage>
</organism>